<keyword evidence="1" id="KW-0472">Membrane</keyword>
<dbReference type="STRING" id="709986.Deima_2587"/>
<dbReference type="OrthoDB" id="5146022at2"/>
<feature type="transmembrane region" description="Helical" evidence="1">
    <location>
        <begin position="180"/>
        <end position="200"/>
    </location>
</feature>
<keyword evidence="3" id="KW-1185">Reference proteome</keyword>
<dbReference type="PANTHER" id="PTHR43471">
    <property type="entry name" value="ABC TRANSPORTER PERMEASE"/>
    <property type="match status" value="1"/>
</dbReference>
<evidence type="ECO:0008006" key="4">
    <source>
        <dbReference type="Google" id="ProtNLM"/>
    </source>
</evidence>
<accession>E8UAY1</accession>
<dbReference type="Proteomes" id="UP000008635">
    <property type="component" value="Chromosome"/>
</dbReference>
<sequence length="288" mass="30900">MRGALLVAGLTLREALRKRLVVALLILTAIFIGFYLYGVFRLESTLLARAAELGLDRAPRAAQRSYAFMTLLGMYLVNFLASLMAVLSAVGSVSGDIESGVMQSIAYRPVPREQYVLGRWLGFALINAGYVVLLSVGLLFGTHLITGFLPPDPVPAVALMVLSTLLLLTLTVLGSSVFTTLASGIGVFLLYGIGWTGGFLKTLGVATDAPTLTRLGHVASVLMPADDLWKGASNYLLTEEIRQVLNLSGGFIPFFGTQPPSVGTLLWTAAYMLLALVLACLAFRRRDL</sequence>
<dbReference type="eggNOG" id="COG1277">
    <property type="taxonomic scope" value="Bacteria"/>
</dbReference>
<dbReference type="EMBL" id="CP002454">
    <property type="protein sequence ID" value="ADV68220.1"/>
    <property type="molecule type" value="Genomic_DNA"/>
</dbReference>
<proteinExistence type="predicted"/>
<evidence type="ECO:0000256" key="1">
    <source>
        <dbReference type="SAM" id="Phobius"/>
    </source>
</evidence>
<feature type="transmembrane region" description="Helical" evidence="1">
    <location>
        <begin position="153"/>
        <end position="173"/>
    </location>
</feature>
<keyword evidence="1" id="KW-1133">Transmembrane helix</keyword>
<evidence type="ECO:0000313" key="3">
    <source>
        <dbReference type="Proteomes" id="UP000008635"/>
    </source>
</evidence>
<dbReference type="KEGG" id="dmr:Deima_2587"/>
<feature type="transmembrane region" description="Helical" evidence="1">
    <location>
        <begin position="264"/>
        <end position="283"/>
    </location>
</feature>
<dbReference type="GO" id="GO:0140359">
    <property type="term" value="F:ABC-type transporter activity"/>
    <property type="evidence" value="ECO:0007669"/>
    <property type="project" value="InterPro"/>
</dbReference>
<protein>
    <recommendedName>
        <fullName evidence="4">ABC transporter permease</fullName>
    </recommendedName>
</protein>
<reference evidence="2 3" key="1">
    <citation type="journal article" date="2011" name="Stand. Genomic Sci.">
        <title>Complete genome sequence of Deinococcus maricopensis type strain (LB-34).</title>
        <authorList>
            <person name="Pukall R."/>
            <person name="Zeytun A."/>
            <person name="Lucas S."/>
            <person name="Lapidus A."/>
            <person name="Hammon N."/>
            <person name="Deshpande S."/>
            <person name="Nolan M."/>
            <person name="Cheng J.F."/>
            <person name="Pitluck S."/>
            <person name="Liolios K."/>
            <person name="Pagani I."/>
            <person name="Mikhailova N."/>
            <person name="Ivanova N."/>
            <person name="Mavromatis K."/>
            <person name="Pati A."/>
            <person name="Tapia R."/>
            <person name="Han C."/>
            <person name="Goodwin L."/>
            <person name="Chen A."/>
            <person name="Palaniappan K."/>
            <person name="Land M."/>
            <person name="Hauser L."/>
            <person name="Chang Y.J."/>
            <person name="Jeffries C.D."/>
            <person name="Brambilla E.M."/>
            <person name="Rohde M."/>
            <person name="Goker M."/>
            <person name="Detter J.C."/>
            <person name="Woyke T."/>
            <person name="Bristow J."/>
            <person name="Eisen J.A."/>
            <person name="Markowitz V."/>
            <person name="Hugenholtz P."/>
            <person name="Kyrpides N.C."/>
            <person name="Klenk H.P."/>
        </authorList>
    </citation>
    <scope>NUCLEOTIDE SEQUENCE [LARGE SCALE GENOMIC DNA]</scope>
    <source>
        <strain evidence="3">DSM 21211 / LMG 22137 / NRRL B-23946 / LB-34</strain>
    </source>
</reference>
<dbReference type="AlphaFoldDB" id="E8UAY1"/>
<dbReference type="Pfam" id="PF12679">
    <property type="entry name" value="ABC2_membrane_2"/>
    <property type="match status" value="1"/>
</dbReference>
<keyword evidence="1" id="KW-0812">Transmembrane</keyword>
<dbReference type="HOGENOM" id="CLU_081568_0_0_0"/>
<gene>
    <name evidence="2" type="ordered locus">Deima_2587</name>
</gene>
<feature type="transmembrane region" description="Helical" evidence="1">
    <location>
        <begin position="66"/>
        <end position="95"/>
    </location>
</feature>
<feature type="transmembrane region" description="Helical" evidence="1">
    <location>
        <begin position="20"/>
        <end position="40"/>
    </location>
</feature>
<dbReference type="RefSeq" id="WP_013557724.1">
    <property type="nucleotide sequence ID" value="NC_014958.1"/>
</dbReference>
<evidence type="ECO:0000313" key="2">
    <source>
        <dbReference type="EMBL" id="ADV68220.1"/>
    </source>
</evidence>
<feature type="transmembrane region" description="Helical" evidence="1">
    <location>
        <begin position="116"/>
        <end position="141"/>
    </location>
</feature>
<name>E8UAY1_DEIML</name>
<reference evidence="3" key="2">
    <citation type="submission" date="2011-01" db="EMBL/GenBank/DDBJ databases">
        <title>The complete genome of Deinococcus maricopensis DSM 21211.</title>
        <authorList>
            <consortium name="US DOE Joint Genome Institute (JGI-PGF)"/>
            <person name="Lucas S."/>
            <person name="Copeland A."/>
            <person name="Lapidus A."/>
            <person name="Goodwin L."/>
            <person name="Pitluck S."/>
            <person name="Kyrpides N."/>
            <person name="Mavromatis K."/>
            <person name="Pagani I."/>
            <person name="Ivanova N."/>
            <person name="Ovchinnikova G."/>
            <person name="Zeytun A."/>
            <person name="Detter J.C."/>
            <person name="Han C."/>
            <person name="Land M."/>
            <person name="Hauser L."/>
            <person name="Markowitz V."/>
            <person name="Cheng J.-F."/>
            <person name="Hugenholtz P."/>
            <person name="Woyke T."/>
            <person name="Wu D."/>
            <person name="Pukall R."/>
            <person name="Gehrich-Schroeter G."/>
            <person name="Brambilla E."/>
            <person name="Klenk H.-P."/>
            <person name="Eisen J.A."/>
        </authorList>
    </citation>
    <scope>NUCLEOTIDE SEQUENCE [LARGE SCALE GENOMIC DNA]</scope>
    <source>
        <strain evidence="3">DSM 21211 / LMG 22137 / NRRL B-23946 / LB-34</strain>
    </source>
</reference>
<dbReference type="GO" id="GO:0005886">
    <property type="term" value="C:plasma membrane"/>
    <property type="evidence" value="ECO:0007669"/>
    <property type="project" value="UniProtKB-SubCell"/>
</dbReference>
<organism evidence="2 3">
    <name type="scientific">Deinococcus maricopensis (strain DSM 21211 / LMG 22137 / NRRL B-23946 / LB-34)</name>
    <dbReference type="NCBI Taxonomy" id="709986"/>
    <lineage>
        <taxon>Bacteria</taxon>
        <taxon>Thermotogati</taxon>
        <taxon>Deinococcota</taxon>
        <taxon>Deinococci</taxon>
        <taxon>Deinococcales</taxon>
        <taxon>Deinococcaceae</taxon>
        <taxon>Deinococcus</taxon>
    </lineage>
</organism>